<dbReference type="AlphaFoldDB" id="A0A369IDU9"/>
<feature type="chain" id="PRO_5016926340" evidence="1">
    <location>
        <begin position="21"/>
        <end position="183"/>
    </location>
</feature>
<dbReference type="OrthoDB" id="195456at2"/>
<dbReference type="InterPro" id="IPR021314">
    <property type="entry name" value="DUF2911"/>
</dbReference>
<organism evidence="2 3">
    <name type="scientific">Runella aurantiaca</name>
    <dbReference type="NCBI Taxonomy" id="2282308"/>
    <lineage>
        <taxon>Bacteria</taxon>
        <taxon>Pseudomonadati</taxon>
        <taxon>Bacteroidota</taxon>
        <taxon>Cytophagia</taxon>
        <taxon>Cytophagales</taxon>
        <taxon>Spirosomataceae</taxon>
        <taxon>Runella</taxon>
    </lineage>
</organism>
<dbReference type="RefSeq" id="WP_114460487.1">
    <property type="nucleotide sequence ID" value="NZ_QPIW01000004.1"/>
</dbReference>
<feature type="signal peptide" evidence="1">
    <location>
        <begin position="1"/>
        <end position="20"/>
    </location>
</feature>
<proteinExistence type="predicted"/>
<name>A0A369IDU9_9BACT</name>
<keyword evidence="3" id="KW-1185">Reference proteome</keyword>
<dbReference type="Proteomes" id="UP000253141">
    <property type="component" value="Unassembled WGS sequence"/>
</dbReference>
<evidence type="ECO:0000256" key="1">
    <source>
        <dbReference type="SAM" id="SignalP"/>
    </source>
</evidence>
<dbReference type="EMBL" id="QPIW01000004">
    <property type="protein sequence ID" value="RDB06587.1"/>
    <property type="molecule type" value="Genomic_DNA"/>
</dbReference>
<keyword evidence="1" id="KW-0732">Signal</keyword>
<protein>
    <submittedName>
        <fullName evidence="2">DUF2911 domain-containing protein</fullName>
    </submittedName>
</protein>
<evidence type="ECO:0000313" key="3">
    <source>
        <dbReference type="Proteomes" id="UP000253141"/>
    </source>
</evidence>
<evidence type="ECO:0000313" key="2">
    <source>
        <dbReference type="EMBL" id="RDB06587.1"/>
    </source>
</evidence>
<accession>A0A369IDU9</accession>
<gene>
    <name evidence="2" type="ORF">DVG78_07560</name>
</gene>
<sequence length="183" mass="20698">MKKTSLIYCLLSLLALGAYAQGFRAVDKSSLDYAYFPDNFAHDRKDGEKALVRVTYSRPAKNGREVFGKLIPYGKVWRTGANENAEIKFYQDATIQGKKVKAGTYSLFTIPGENEWTIILNSDLDYWGAFKYKEANDVARFTVPAKKSTEAPIEHFSIQFPKGTDAIMRMGWDNTIVEVPITF</sequence>
<comment type="caution">
    <text evidence="2">The sequence shown here is derived from an EMBL/GenBank/DDBJ whole genome shotgun (WGS) entry which is preliminary data.</text>
</comment>
<reference evidence="2 3" key="1">
    <citation type="submission" date="2018-07" db="EMBL/GenBank/DDBJ databases">
        <title>Genome analysis of Runella aurantiaca.</title>
        <authorList>
            <person name="Yang X."/>
        </authorList>
    </citation>
    <scope>NUCLEOTIDE SEQUENCE [LARGE SCALE GENOMIC DNA]</scope>
    <source>
        <strain evidence="2 3">YX9</strain>
    </source>
</reference>
<dbReference type="Pfam" id="PF11138">
    <property type="entry name" value="DUF2911"/>
    <property type="match status" value="1"/>
</dbReference>